<sequence length="37" mass="4039">MYSPHPSNACPPIAAAWLRMHSLYFPPPPPPLSLPPS</sequence>
<evidence type="ECO:0000313" key="1">
    <source>
        <dbReference type="EMBL" id="JAE02222.1"/>
    </source>
</evidence>
<dbReference type="AlphaFoldDB" id="A0A0A9EQ41"/>
<accession>A0A0A9EQ41</accession>
<dbReference type="EMBL" id="GBRH01195674">
    <property type="protein sequence ID" value="JAE02222.1"/>
    <property type="molecule type" value="Transcribed_RNA"/>
</dbReference>
<protein>
    <submittedName>
        <fullName evidence="1">Uncharacterized protein</fullName>
    </submittedName>
</protein>
<reference evidence="1" key="2">
    <citation type="journal article" date="2015" name="Data Brief">
        <title>Shoot transcriptome of the giant reed, Arundo donax.</title>
        <authorList>
            <person name="Barrero R.A."/>
            <person name="Guerrero F.D."/>
            <person name="Moolhuijzen P."/>
            <person name="Goolsby J.A."/>
            <person name="Tidwell J."/>
            <person name="Bellgard S.E."/>
            <person name="Bellgard M.I."/>
        </authorList>
    </citation>
    <scope>NUCLEOTIDE SEQUENCE</scope>
    <source>
        <tissue evidence="1">Shoot tissue taken approximately 20 cm above the soil surface</tissue>
    </source>
</reference>
<reference evidence="1" key="1">
    <citation type="submission" date="2014-09" db="EMBL/GenBank/DDBJ databases">
        <authorList>
            <person name="Magalhaes I.L.F."/>
            <person name="Oliveira U."/>
            <person name="Santos F.R."/>
            <person name="Vidigal T.H.D.A."/>
            <person name="Brescovit A.D."/>
            <person name="Santos A.J."/>
        </authorList>
    </citation>
    <scope>NUCLEOTIDE SEQUENCE</scope>
    <source>
        <tissue evidence="1">Shoot tissue taken approximately 20 cm above the soil surface</tissue>
    </source>
</reference>
<organism evidence="1">
    <name type="scientific">Arundo donax</name>
    <name type="common">Giant reed</name>
    <name type="synonym">Donax arundinaceus</name>
    <dbReference type="NCBI Taxonomy" id="35708"/>
    <lineage>
        <taxon>Eukaryota</taxon>
        <taxon>Viridiplantae</taxon>
        <taxon>Streptophyta</taxon>
        <taxon>Embryophyta</taxon>
        <taxon>Tracheophyta</taxon>
        <taxon>Spermatophyta</taxon>
        <taxon>Magnoliopsida</taxon>
        <taxon>Liliopsida</taxon>
        <taxon>Poales</taxon>
        <taxon>Poaceae</taxon>
        <taxon>PACMAD clade</taxon>
        <taxon>Arundinoideae</taxon>
        <taxon>Arundineae</taxon>
        <taxon>Arundo</taxon>
    </lineage>
</organism>
<proteinExistence type="predicted"/>
<name>A0A0A9EQ41_ARUDO</name>